<evidence type="ECO:0000313" key="3">
    <source>
        <dbReference type="EMBL" id="QPJ61797.1"/>
    </source>
</evidence>
<dbReference type="PROSITE" id="PS50005">
    <property type="entry name" value="TPR"/>
    <property type="match status" value="1"/>
</dbReference>
<dbReference type="Proteomes" id="UP000594688">
    <property type="component" value="Chromosome"/>
</dbReference>
<proteinExistence type="predicted"/>
<evidence type="ECO:0000256" key="1">
    <source>
        <dbReference type="PROSITE-ProRule" id="PRU00339"/>
    </source>
</evidence>
<keyword evidence="1" id="KW-0802">TPR repeat</keyword>
<organism evidence="3 4">
    <name type="scientific">Candidatus Nitronauta litoralis</name>
    <dbReference type="NCBI Taxonomy" id="2705533"/>
    <lineage>
        <taxon>Bacteria</taxon>
        <taxon>Pseudomonadati</taxon>
        <taxon>Nitrospinota/Tectimicrobiota group</taxon>
        <taxon>Nitrospinota</taxon>
        <taxon>Nitrospinia</taxon>
        <taxon>Nitrospinales</taxon>
        <taxon>Nitrospinaceae</taxon>
        <taxon>Candidatus Nitronauta</taxon>
    </lineage>
</organism>
<accession>A0A7T0BVW1</accession>
<evidence type="ECO:0000256" key="2">
    <source>
        <dbReference type="SAM" id="SignalP"/>
    </source>
</evidence>
<dbReference type="AlphaFoldDB" id="A0A7T0BVW1"/>
<dbReference type="Gene3D" id="1.25.40.10">
    <property type="entry name" value="Tetratricopeptide repeat domain"/>
    <property type="match status" value="1"/>
</dbReference>
<dbReference type="InterPro" id="IPR011990">
    <property type="entry name" value="TPR-like_helical_dom_sf"/>
</dbReference>
<keyword evidence="2" id="KW-0732">Signal</keyword>
<dbReference type="Pfam" id="PF13432">
    <property type="entry name" value="TPR_16"/>
    <property type="match status" value="1"/>
</dbReference>
<dbReference type="InterPro" id="IPR019734">
    <property type="entry name" value="TPR_rpt"/>
</dbReference>
<feature type="repeat" description="TPR" evidence="1">
    <location>
        <begin position="91"/>
        <end position="124"/>
    </location>
</feature>
<gene>
    <name evidence="3" type="ORF">G3M70_07850</name>
</gene>
<dbReference type="EMBL" id="CP048685">
    <property type="protein sequence ID" value="QPJ61797.1"/>
    <property type="molecule type" value="Genomic_DNA"/>
</dbReference>
<reference evidence="3 4" key="1">
    <citation type="submission" date="2020-02" db="EMBL/GenBank/DDBJ databases">
        <title>Genomic and physiological characterization of two novel Nitrospinaceae genera.</title>
        <authorList>
            <person name="Mueller A.J."/>
            <person name="Jung M.-Y."/>
            <person name="Strachan C.R."/>
            <person name="Herbold C.W."/>
            <person name="Kirkegaard R.H."/>
            <person name="Daims H."/>
        </authorList>
    </citation>
    <scope>NUCLEOTIDE SEQUENCE [LARGE SCALE GENOMIC DNA]</scope>
    <source>
        <strain evidence="3">EB</strain>
    </source>
</reference>
<sequence>MKAIACSALLLCSFLGTSALADPFKEALTLDRQGFYQETLPHWEEFLASHPEKKLDIYGHIKLCIVMNKMGNLGQAYEVAKRLADRYPDDFHAQFNLGNMTSAVKMYPEAITAYRTVIQMHPEEGLGHIGLGLSLFGDRKTDQALDTLRKVRSLFKKQKNISWYQNTRIMIGQIKSFAPYPPDFSDLWLNNNLKTIRDTYYRTLFLDYETNLNH</sequence>
<evidence type="ECO:0000313" key="4">
    <source>
        <dbReference type="Proteomes" id="UP000594688"/>
    </source>
</evidence>
<name>A0A7T0BVW1_9BACT</name>
<dbReference type="SMART" id="SM00028">
    <property type="entry name" value="TPR"/>
    <property type="match status" value="2"/>
</dbReference>
<feature type="chain" id="PRO_5032768905" evidence="2">
    <location>
        <begin position="22"/>
        <end position="214"/>
    </location>
</feature>
<protein>
    <submittedName>
        <fullName evidence="3">Tetratricopeptide repeat protein</fullName>
    </submittedName>
</protein>
<dbReference type="SUPFAM" id="SSF48452">
    <property type="entry name" value="TPR-like"/>
    <property type="match status" value="1"/>
</dbReference>
<dbReference type="KEGG" id="nli:G3M70_07850"/>
<feature type="signal peptide" evidence="2">
    <location>
        <begin position="1"/>
        <end position="21"/>
    </location>
</feature>